<protein>
    <submittedName>
        <fullName evidence="1">Uncharacterized protein</fullName>
    </submittedName>
</protein>
<accession>A0AAU8K2M1</accession>
<dbReference type="AlphaFoldDB" id="A0AAU8K2M1"/>
<dbReference type="RefSeq" id="WP_354643904.1">
    <property type="nucleotide sequence ID" value="NZ_CP159872.1"/>
</dbReference>
<dbReference type="EMBL" id="CP159872">
    <property type="protein sequence ID" value="XCM82969.1"/>
    <property type="molecule type" value="Genomic_DNA"/>
</dbReference>
<evidence type="ECO:0000313" key="1">
    <source>
        <dbReference type="EMBL" id="XCM82969.1"/>
    </source>
</evidence>
<organism evidence="1">
    <name type="scientific">Kitasatospora camelliae</name>
    <dbReference type="NCBI Taxonomy" id="3156397"/>
    <lineage>
        <taxon>Bacteria</taxon>
        <taxon>Bacillati</taxon>
        <taxon>Actinomycetota</taxon>
        <taxon>Actinomycetes</taxon>
        <taxon>Kitasatosporales</taxon>
        <taxon>Streptomycetaceae</taxon>
        <taxon>Kitasatospora</taxon>
    </lineage>
</organism>
<proteinExistence type="predicted"/>
<name>A0AAU8K2M1_9ACTN</name>
<dbReference type="KEGG" id="kcm:ABWK59_30650"/>
<reference evidence="1" key="1">
    <citation type="submission" date="2024-06" db="EMBL/GenBank/DDBJ databases">
        <title>The genome sequences of Kitasatospora sp. strain HUAS MG31.</title>
        <authorList>
            <person name="Mo P."/>
        </authorList>
    </citation>
    <scope>NUCLEOTIDE SEQUENCE</scope>
    <source>
        <strain evidence="1">HUAS MG31</strain>
    </source>
</reference>
<gene>
    <name evidence="1" type="ORF">ABWK59_30650</name>
</gene>
<sequence>MPKTARELIERAFHVSFKLPHQAAELLDGHRVENRREAFADAANLIRSLPAPPEAGPDWHWYTFALNRAADRLDQLAKEQQ</sequence>